<feature type="compositionally biased region" description="Low complexity" evidence="9">
    <location>
        <begin position="1351"/>
        <end position="1360"/>
    </location>
</feature>
<keyword evidence="13" id="KW-1185">Reference proteome</keyword>
<comment type="function">
    <text evidence="8">Component of the SRB8-11 complex. The SRB8-11 complex is a regulatory module of the Mediator complex which is itself involved in regulation of basal and activated RNA polymerase II-dependent transcription. The SRB8-11 complex may be involved in the transcriptional repression of a subset of genes regulated by Mediator. It may inhibit the association of the Mediator complex with RNA polymerase II to form the holoenzyme complex.</text>
</comment>
<evidence type="ECO:0000256" key="6">
    <source>
        <dbReference type="ARBA" id="ARBA00023163"/>
    </source>
</evidence>
<name>A0A5B0Q2X1_PUCGR</name>
<keyword evidence="6 8" id="KW-0804">Transcription</keyword>
<gene>
    <name evidence="11" type="ORF">PGT21_021179</name>
    <name evidence="12" type="ORF">PGTUg99_013159</name>
</gene>
<feature type="compositionally biased region" description="Low complexity" evidence="9">
    <location>
        <begin position="1317"/>
        <end position="1326"/>
    </location>
</feature>
<comment type="subcellular location">
    <subcellularLocation>
        <location evidence="1 8">Nucleus</location>
    </subcellularLocation>
</comment>
<accession>A0A5B0Q2X1</accession>
<feature type="compositionally biased region" description="Gly residues" evidence="9">
    <location>
        <begin position="899"/>
        <end position="911"/>
    </location>
</feature>
<evidence type="ECO:0000313" key="11">
    <source>
        <dbReference type="EMBL" id="KAA1107660.1"/>
    </source>
</evidence>
<reference evidence="13 14" key="1">
    <citation type="submission" date="2019-05" db="EMBL/GenBank/DDBJ databases">
        <title>Emergence of the Ug99 lineage of the wheat stem rust pathogen through somatic hybridization.</title>
        <authorList>
            <person name="Li F."/>
            <person name="Upadhyaya N.M."/>
            <person name="Sperschneider J."/>
            <person name="Matny O."/>
            <person name="Nguyen-Phuc H."/>
            <person name="Mago R."/>
            <person name="Raley C."/>
            <person name="Miller M.E."/>
            <person name="Silverstein K.A.T."/>
            <person name="Henningsen E."/>
            <person name="Hirsch C.D."/>
            <person name="Visser B."/>
            <person name="Pretorius Z.A."/>
            <person name="Steffenson B.J."/>
            <person name="Schwessinger B."/>
            <person name="Dodds P.N."/>
            <person name="Figueroa M."/>
        </authorList>
    </citation>
    <scope>NUCLEOTIDE SEQUENCE [LARGE SCALE GENOMIC DNA]</scope>
    <source>
        <strain evidence="11">21-0</strain>
        <strain evidence="12 14">Ug99</strain>
    </source>
</reference>
<feature type="region of interest" description="Disordered" evidence="9">
    <location>
        <begin position="1512"/>
        <end position="1541"/>
    </location>
</feature>
<evidence type="ECO:0000256" key="2">
    <source>
        <dbReference type="ARBA" id="ARBA00009354"/>
    </source>
</evidence>
<feature type="compositionally biased region" description="Basic residues" evidence="9">
    <location>
        <begin position="181"/>
        <end position="194"/>
    </location>
</feature>
<feature type="compositionally biased region" description="Low complexity" evidence="9">
    <location>
        <begin position="297"/>
        <end position="309"/>
    </location>
</feature>
<comment type="caution">
    <text evidence="11">The sequence shown here is derived from an EMBL/GenBank/DDBJ whole genome shotgun (WGS) entry which is preliminary data.</text>
</comment>
<dbReference type="InterPro" id="IPR009401">
    <property type="entry name" value="Med13_C"/>
</dbReference>
<feature type="compositionally biased region" description="Low complexity" evidence="9">
    <location>
        <begin position="11"/>
        <end position="25"/>
    </location>
</feature>
<evidence type="ECO:0000256" key="8">
    <source>
        <dbReference type="RuleBase" id="RU364134"/>
    </source>
</evidence>
<evidence type="ECO:0000313" key="13">
    <source>
        <dbReference type="Proteomes" id="UP000324748"/>
    </source>
</evidence>
<keyword evidence="3 8" id="KW-0678">Repressor</keyword>
<dbReference type="Proteomes" id="UP000324748">
    <property type="component" value="Unassembled WGS sequence"/>
</dbReference>
<feature type="region of interest" description="Disordered" evidence="9">
    <location>
        <begin position="60"/>
        <end position="86"/>
    </location>
</feature>
<dbReference type="OrthoDB" id="103819at2759"/>
<feature type="region of interest" description="Disordered" evidence="9">
    <location>
        <begin position="143"/>
        <end position="319"/>
    </location>
</feature>
<feature type="compositionally biased region" description="Basic and acidic residues" evidence="9">
    <location>
        <begin position="1822"/>
        <end position="1833"/>
    </location>
</feature>
<dbReference type="Pfam" id="PF06333">
    <property type="entry name" value="Med13_C"/>
    <property type="match status" value="1"/>
</dbReference>
<dbReference type="GO" id="GO:0003712">
    <property type="term" value="F:transcription coregulator activity"/>
    <property type="evidence" value="ECO:0007669"/>
    <property type="project" value="InterPro"/>
</dbReference>
<dbReference type="EMBL" id="VSWC01000029">
    <property type="protein sequence ID" value="KAA1107660.1"/>
    <property type="molecule type" value="Genomic_DNA"/>
</dbReference>
<feature type="region of interest" description="Disordered" evidence="9">
    <location>
        <begin position="810"/>
        <end position="832"/>
    </location>
</feature>
<feature type="compositionally biased region" description="Low complexity" evidence="9">
    <location>
        <begin position="229"/>
        <end position="247"/>
    </location>
</feature>
<feature type="compositionally biased region" description="Gly residues" evidence="9">
    <location>
        <begin position="2075"/>
        <end position="2086"/>
    </location>
</feature>
<evidence type="ECO:0000313" key="14">
    <source>
        <dbReference type="Proteomes" id="UP000325313"/>
    </source>
</evidence>
<evidence type="ECO:0000256" key="9">
    <source>
        <dbReference type="SAM" id="MobiDB-lite"/>
    </source>
</evidence>
<feature type="compositionally biased region" description="Basic residues" evidence="9">
    <location>
        <begin position="248"/>
        <end position="259"/>
    </location>
</feature>
<feature type="compositionally biased region" description="Polar residues" evidence="9">
    <location>
        <begin position="1035"/>
        <end position="1061"/>
    </location>
</feature>
<organism evidence="11 13">
    <name type="scientific">Puccinia graminis f. sp. tritici</name>
    <dbReference type="NCBI Taxonomy" id="56615"/>
    <lineage>
        <taxon>Eukaryota</taxon>
        <taxon>Fungi</taxon>
        <taxon>Dikarya</taxon>
        <taxon>Basidiomycota</taxon>
        <taxon>Pucciniomycotina</taxon>
        <taxon>Pucciniomycetes</taxon>
        <taxon>Pucciniales</taxon>
        <taxon>Pucciniaceae</taxon>
        <taxon>Puccinia</taxon>
    </lineage>
</organism>
<feature type="compositionally biased region" description="Low complexity" evidence="9">
    <location>
        <begin position="1109"/>
        <end position="1121"/>
    </location>
</feature>
<keyword evidence="7 8" id="KW-0539">Nucleus</keyword>
<evidence type="ECO:0000256" key="7">
    <source>
        <dbReference type="ARBA" id="ARBA00023242"/>
    </source>
</evidence>
<feature type="region of interest" description="Disordered" evidence="9">
    <location>
        <begin position="875"/>
        <end position="964"/>
    </location>
</feature>
<dbReference type="PANTHER" id="PTHR46818:SF1">
    <property type="entry name" value="CHROMOSOME UNDETERMINED SCAFFOLD_125, WHOLE GENOME SHOTGUN SEQUENCE"/>
    <property type="match status" value="1"/>
</dbReference>
<feature type="region of interest" description="Disordered" evidence="9">
    <location>
        <begin position="2019"/>
        <end position="2087"/>
    </location>
</feature>
<evidence type="ECO:0000256" key="5">
    <source>
        <dbReference type="ARBA" id="ARBA00023159"/>
    </source>
</evidence>
<feature type="region of interest" description="Disordered" evidence="9">
    <location>
        <begin position="1102"/>
        <end position="1150"/>
    </location>
</feature>
<dbReference type="GO" id="GO:0006357">
    <property type="term" value="P:regulation of transcription by RNA polymerase II"/>
    <property type="evidence" value="ECO:0007669"/>
    <property type="project" value="InterPro"/>
</dbReference>
<feature type="compositionally biased region" description="Polar residues" evidence="9">
    <location>
        <begin position="1122"/>
        <end position="1144"/>
    </location>
</feature>
<feature type="compositionally biased region" description="Polar residues" evidence="9">
    <location>
        <begin position="1404"/>
        <end position="1418"/>
    </location>
</feature>
<feature type="compositionally biased region" description="Low complexity" evidence="9">
    <location>
        <begin position="260"/>
        <end position="290"/>
    </location>
</feature>
<dbReference type="PANTHER" id="PTHR46818">
    <property type="entry name" value="DOMAIN-CONTAINING PROTEIN, PUTATIVE-RELATED"/>
    <property type="match status" value="1"/>
</dbReference>
<feature type="compositionally biased region" description="Low complexity" evidence="9">
    <location>
        <begin position="2198"/>
        <end position="2210"/>
    </location>
</feature>
<feature type="compositionally biased region" description="Polar residues" evidence="9">
    <location>
        <begin position="195"/>
        <end position="204"/>
    </location>
</feature>
<dbReference type="Proteomes" id="UP000325313">
    <property type="component" value="Unassembled WGS sequence"/>
</dbReference>
<comment type="similarity">
    <text evidence="2 8">Belongs to the Mediator complex subunit 13 family.</text>
</comment>
<keyword evidence="5 8" id="KW-0010">Activator</keyword>
<feature type="region of interest" description="Disordered" evidence="9">
    <location>
        <begin position="2198"/>
        <end position="2226"/>
    </location>
</feature>
<evidence type="ECO:0000259" key="10">
    <source>
        <dbReference type="Pfam" id="PF06333"/>
    </source>
</evidence>
<sequence>MSPGSPSNSKNYNSNNNNNNSNSNNRFYQQQQQQYHFQQQQQQQQLQYQNQHQQFLFQQQQQNYHRQQHSLLHHHHHHHHHQAYQQNTINPANQQQQQQLTPRLQTNPSYPQPLIHHRQLQKNNSSSSKQHSPNYLRSQAQLISNGSPLPLPPPPIIPQTVPTTTNQSNRHHHQQQQQQHRQNHHHRDSNRRNYRQSSFRTNLTLPHHPSLPKPPNPERSQTIPLLSLTNNQTQAHQQQQQQQQQQHPHPHPHHPHHHPQPSTSSTTTPTTTPTSSSFSKSNTNNPNSSTHIRHIHSPSTSTLQSSLPPDEQLGLGGPQAAGYFSPSAIELNPWRGCSPCKWKVPLLNTGLPNSPARDHTNLATIDEELDQTHSSVSHLEQDEWKIRWAKLSLVAPEISSDQVSLDQLKPQIANQLHSLRLHFVFDSGGQQSVQGLVLWVYEIPGRLGPKQSYEQPPPLIDPILKTYQTFENHTPIINQPSPIKACQSVISYGVLSYSQLFPNLFTRSTTSNSKPLLPHLSHPAKNRTANDFLVDDSSQTNTIPAYANLLRALNQHIITLAVQSPDSTPFPGACPTRWIRWGPDRLLSVPRDDSLEHLYRNLNRDSTRLMGAILTTAPALVVELKSWLSSRVAMCQPSFTARRLAPMPPLPQHNIPPGFPLILAPFPNLRAQYVRMFGRFNHSLVRCKSGTSSQSSNFSSTRSSWLSDSPSIPNASWISQQKRICRAELKHFEKLKHTWRLAAPFMEAYPEAHSTSATNANQRNFESWVVCKITTNNSEAVNPENNDSQEIELVWPVDHCLLDLESWIESAEQNPPPPPTESDPPASLTPSSRICFPRARLANSLMISAYEPTDELAENAGSYIDWVAQERELQRRAAAAAGKEKTPQKTESPPSMTGGRAGLGLNRGRGSGYPSPRFQRHTSTSTARASPVPPHLITPRMSKKRLRDDGDDRSSSQNSTIFPPSIIPFDCGIVTASDRGDSATVDFASNGLSDENGMDIYHDSTATNLPDPPTSQPQEECSISTVIRDEQQPLSNDTLHQSSSVVLAPSSQPGTTSYQFVSAQQGSGSGSTASTISYNTNLFEQPTPGSVSISGLTPGRLNGFTPDANNNFNNNFNNNNNHPSTQTAHYSSPVNQNHHSTTTDPAGPSEADQLAISENALRTLSLMSSSDSGPSDKLFRFVEPVGYESVRFSHTHTVVDDHYTRRGGKYALPPSPHSFSSPEDEQGDDALDIVDQEVLRRARGPLLVHVSKKLMRAIDPRAKVARTLFNSAIRTSDSQQSFSRAEPLTSSAIALTTQGGTGYAESPATPRSWVPIGSSNDSSDGSTCSEDEDEPDGNEFIRSIDARDRGSCSSTTSSSSSDDERIMAIDREYQHAIAAKIEQIERSLKDVLEIQYRSKFFSIQPSSNHSSRPSQNLSPEDRTIKPKHIPPAVRKKLKNWVSQLATQLEHDPNLEVLLETVLPSTSSPKVTTNDTRKTTEDYRVVLDLASMPIINGFDYYRPQVDDEYEIQENRAQNSTTQKKKAEEEEEKEEKKKLGKQQMKVKEVEEGDQRPYLIKKFTKAPASIVVKINEGKQKIAFSLISQLFKYWIKLGFEPVSGQRDSVLSVIFPRPLPRHAHQPKTKSKDPSLVDSGAETLFVNSQQDKHPLSHLNLPSIHHWLLELAHTYKSCRLGELSIGKIHESKYRSGELKKEIEGMIGEIDGDKISRHTCLIIVDGLEEMKSLGVGEREIVGLDGRPVTRLLISRHQLLDDRPASLISFAMRLYDSMKIHVHRFTAPGLSFDPYLTPAPIRPGECQPPSESEDSSSDAEELPDRAGQPHHSTDEHKQPRRDGRSRHRRPSDRKLLSGHAFFLTGIQKPTQLNIRWPPSGIDVSARHRMLHIGYLVGPQRAWVLVSMVDELGQQHQLVLKFPASPASSDSSLPSHAPAQKQKASLSRELDEHRLEMQIVSSVWKVSRKIILSTNVEWRVVITKLGRIKPIEYEAWCELLSQTLPASEVAFHVTLSSVMMSDVPMLRRVGAGEGPSTTRLSTTRRESVTEGGGGGEGVSDLEMGEVEGPEEGEEGVADRAEGGEEGGGVEKLGGGPEPVWVVHESTLRPHSSFDPQSPTSSMPRSVNATIVHSLSSSYIYSHQCPVSPGSLDSFPSGTTPSGRGGRFRVDLLGTAASPASVYQANLFQHREEVIHSLVLLSRLKHLRSSSQHHPSHSGPSDRPSTDVDVDEDDDETKAAGADLALLPGHLSSLIVLARLLNSHLHRLSDLFLLDQTHLPSALLSPSAFKQHDRDGQLDPFNHHLVDQLDPLILLHN</sequence>
<dbReference type="GO" id="GO:0016592">
    <property type="term" value="C:mediator complex"/>
    <property type="evidence" value="ECO:0007669"/>
    <property type="project" value="InterPro"/>
</dbReference>
<feature type="compositionally biased region" description="Basic residues" evidence="9">
    <location>
        <begin position="66"/>
        <end position="82"/>
    </location>
</feature>
<evidence type="ECO:0000256" key="1">
    <source>
        <dbReference type="ARBA" id="ARBA00004123"/>
    </source>
</evidence>
<evidence type="ECO:0000256" key="4">
    <source>
        <dbReference type="ARBA" id="ARBA00023015"/>
    </source>
</evidence>
<comment type="subunit">
    <text evidence="8">Component of the SRB8-11 complex, which itself associates with the Mediator complex.</text>
</comment>
<feature type="domain" description="Mediator complex subunit Med13 C-terminal" evidence="10">
    <location>
        <begin position="1866"/>
        <end position="2011"/>
    </location>
</feature>
<evidence type="ECO:0000313" key="12">
    <source>
        <dbReference type="EMBL" id="KAA1124543.1"/>
    </source>
</evidence>
<dbReference type="EMBL" id="VDEP01000203">
    <property type="protein sequence ID" value="KAA1124543.1"/>
    <property type="molecule type" value="Genomic_DNA"/>
</dbReference>
<proteinExistence type="inferred from homology"/>
<feature type="compositionally biased region" description="Low complexity" evidence="9">
    <location>
        <begin position="1062"/>
        <end position="1072"/>
    </location>
</feature>
<feature type="region of interest" description="Disordered" evidence="9">
    <location>
        <begin position="1404"/>
        <end position="1426"/>
    </location>
</feature>
<feature type="region of interest" description="Disordered" evidence="9">
    <location>
        <begin position="1"/>
        <end position="25"/>
    </location>
</feature>
<feature type="compositionally biased region" description="Polar residues" evidence="9">
    <location>
        <begin position="218"/>
        <end position="228"/>
    </location>
</feature>
<feature type="compositionally biased region" description="Polar residues" evidence="9">
    <location>
        <begin position="1"/>
        <end position="10"/>
    </location>
</feature>
<evidence type="ECO:0000256" key="3">
    <source>
        <dbReference type="ARBA" id="ARBA00022491"/>
    </source>
</evidence>
<feature type="region of interest" description="Disordered" evidence="9">
    <location>
        <begin position="1787"/>
        <end position="1845"/>
    </location>
</feature>
<feature type="region of interest" description="Disordered" evidence="9">
    <location>
        <begin position="1035"/>
        <end position="1072"/>
    </location>
</feature>
<protein>
    <recommendedName>
        <fullName evidence="8">Mediator of RNA polymerase II transcription subunit 13</fullName>
    </recommendedName>
    <alternativeName>
        <fullName evidence="8">Mediator complex subunit 13</fullName>
    </alternativeName>
</protein>
<feature type="compositionally biased region" description="Acidic residues" evidence="9">
    <location>
        <begin position="1802"/>
        <end position="1812"/>
    </location>
</feature>
<keyword evidence="4 8" id="KW-0805">Transcription regulation</keyword>
<feature type="region of interest" description="Disordered" evidence="9">
    <location>
        <begin position="1299"/>
        <end position="1365"/>
    </location>
</feature>
<feature type="compositionally biased region" description="Acidic residues" evidence="9">
    <location>
        <begin position="2052"/>
        <end position="2065"/>
    </location>
</feature>